<evidence type="ECO:0000256" key="3">
    <source>
        <dbReference type="ARBA" id="ARBA00023163"/>
    </source>
</evidence>
<accession>A0A242K0Y5</accession>
<keyword evidence="2" id="KW-0238">DNA-binding</keyword>
<sequence>MKINNLCKLHKITKHGIRYYERLGLITPKRKNNGYREYLSKDIKTLSAIMLFRYFRLPLSTIKSLLNERNIDQTIQALSQELRSIHSEIKNLETKREILQKYVAHLEKTKQINTNKINVIYIKKRYAVVSKYRTTNLDDSFLDSKRLFQKWCGEIPINKFGLTGNFVGQEDGSFNYQSFFLIDNKNNTKSRSIATIPEGIYVTMTLNEPFDRKRIANRLKEFAEHNGYEVSNTCLEFYLVTFYESSDSTTHLTRLELNVQEKNN</sequence>
<dbReference type="InterPro" id="IPR011256">
    <property type="entry name" value="Reg_factor_effector_dom_sf"/>
</dbReference>
<dbReference type="PANTHER" id="PTHR30204">
    <property type="entry name" value="REDOX-CYCLING DRUG-SENSING TRANSCRIPTIONAL ACTIVATOR SOXR"/>
    <property type="match status" value="1"/>
</dbReference>
<evidence type="ECO:0000256" key="1">
    <source>
        <dbReference type="ARBA" id="ARBA00023015"/>
    </source>
</evidence>
<keyword evidence="7" id="KW-1185">Reference proteome</keyword>
<dbReference type="SUPFAM" id="SSF55136">
    <property type="entry name" value="Probable bacterial effector-binding domain"/>
    <property type="match status" value="1"/>
</dbReference>
<dbReference type="InterPro" id="IPR047057">
    <property type="entry name" value="MerR_fam"/>
</dbReference>
<dbReference type="SUPFAM" id="SSF46955">
    <property type="entry name" value="Putative DNA-binding domain"/>
    <property type="match status" value="1"/>
</dbReference>
<dbReference type="Pfam" id="PF13411">
    <property type="entry name" value="MerR_1"/>
    <property type="match status" value="1"/>
</dbReference>
<dbReference type="InterPro" id="IPR009061">
    <property type="entry name" value="DNA-bd_dom_put_sf"/>
</dbReference>
<evidence type="ECO:0000259" key="5">
    <source>
        <dbReference type="PROSITE" id="PS50937"/>
    </source>
</evidence>
<dbReference type="GO" id="GO:0003677">
    <property type="term" value="F:DNA binding"/>
    <property type="evidence" value="ECO:0007669"/>
    <property type="project" value="UniProtKB-KW"/>
</dbReference>
<evidence type="ECO:0000313" key="7">
    <source>
        <dbReference type="Proteomes" id="UP000194933"/>
    </source>
</evidence>
<dbReference type="Proteomes" id="UP000194933">
    <property type="component" value="Unassembled WGS sequence"/>
</dbReference>
<dbReference type="PROSITE" id="PS50937">
    <property type="entry name" value="HTH_MERR_2"/>
    <property type="match status" value="1"/>
</dbReference>
<dbReference type="GO" id="GO:0003700">
    <property type="term" value="F:DNA-binding transcription factor activity"/>
    <property type="evidence" value="ECO:0007669"/>
    <property type="project" value="InterPro"/>
</dbReference>
<proteinExistence type="predicted"/>
<dbReference type="Gene3D" id="1.10.1660.10">
    <property type="match status" value="1"/>
</dbReference>
<evidence type="ECO:0000256" key="2">
    <source>
        <dbReference type="ARBA" id="ARBA00023125"/>
    </source>
</evidence>
<comment type="caution">
    <text evidence="6">The sequence shown here is derived from an EMBL/GenBank/DDBJ whole genome shotgun (WGS) entry which is preliminary data.</text>
</comment>
<keyword evidence="4" id="KW-0175">Coiled coil</keyword>
<dbReference type="SMART" id="SM00422">
    <property type="entry name" value="HTH_MERR"/>
    <property type="match status" value="1"/>
</dbReference>
<protein>
    <recommendedName>
        <fullName evidence="5">HTH merR-type domain-containing protein</fullName>
    </recommendedName>
</protein>
<reference evidence="6 7" key="1">
    <citation type="submission" date="2017-05" db="EMBL/GenBank/DDBJ databases">
        <title>The Genome Sequence of Enterococcus sp. 10A9_DIV0425.</title>
        <authorList>
            <consortium name="The Broad Institute Genomics Platform"/>
            <consortium name="The Broad Institute Genomic Center for Infectious Diseases"/>
            <person name="Earl A."/>
            <person name="Manson A."/>
            <person name="Schwartman J."/>
            <person name="Gilmore M."/>
            <person name="Abouelleil A."/>
            <person name="Cao P."/>
            <person name="Chapman S."/>
            <person name="Cusick C."/>
            <person name="Shea T."/>
            <person name="Young S."/>
            <person name="Neafsey D."/>
            <person name="Nusbaum C."/>
            <person name="Birren B."/>
        </authorList>
    </citation>
    <scope>NUCLEOTIDE SEQUENCE [LARGE SCALE GENOMIC DNA]</scope>
    <source>
        <strain evidence="6 7">10A9_DIV0425</strain>
    </source>
</reference>
<keyword evidence="1" id="KW-0805">Transcription regulation</keyword>
<feature type="domain" description="HTH merR-type" evidence="5">
    <location>
        <begin position="1"/>
        <end position="68"/>
    </location>
</feature>
<dbReference type="EMBL" id="NGMO01000002">
    <property type="protein sequence ID" value="OTP10934.1"/>
    <property type="molecule type" value="Genomic_DNA"/>
</dbReference>
<keyword evidence="3" id="KW-0804">Transcription</keyword>
<dbReference type="CDD" id="cd00592">
    <property type="entry name" value="HTH_MerR-like"/>
    <property type="match status" value="1"/>
</dbReference>
<organism evidence="6 7">
    <name type="scientific">Candidatus Enterococcus wittei</name>
    <dbReference type="NCBI Taxonomy" id="1987383"/>
    <lineage>
        <taxon>Bacteria</taxon>
        <taxon>Bacillati</taxon>
        <taxon>Bacillota</taxon>
        <taxon>Bacilli</taxon>
        <taxon>Lactobacillales</taxon>
        <taxon>Enterococcaceae</taxon>
        <taxon>Enterococcus</taxon>
    </lineage>
</organism>
<feature type="coiled-coil region" evidence="4">
    <location>
        <begin position="75"/>
        <end position="109"/>
    </location>
</feature>
<dbReference type="InterPro" id="IPR000551">
    <property type="entry name" value="MerR-type_HTH_dom"/>
</dbReference>
<dbReference type="RefSeq" id="WP_086284247.1">
    <property type="nucleotide sequence ID" value="NZ_NGMO01000002.1"/>
</dbReference>
<dbReference type="STRING" id="1987383.A5844_001068"/>
<dbReference type="AlphaFoldDB" id="A0A242K0Y5"/>
<name>A0A242K0Y5_9ENTE</name>
<dbReference type="Gene3D" id="3.20.80.10">
    <property type="entry name" value="Regulatory factor, effector binding domain"/>
    <property type="match status" value="1"/>
</dbReference>
<dbReference type="PANTHER" id="PTHR30204:SF94">
    <property type="entry name" value="HEAVY METAL-DEPENDENT TRANSCRIPTIONAL REGULATOR HI_0293-RELATED"/>
    <property type="match status" value="1"/>
</dbReference>
<gene>
    <name evidence="6" type="ORF">A5844_001068</name>
</gene>
<evidence type="ECO:0000256" key="4">
    <source>
        <dbReference type="SAM" id="Coils"/>
    </source>
</evidence>
<evidence type="ECO:0000313" key="6">
    <source>
        <dbReference type="EMBL" id="OTP10934.1"/>
    </source>
</evidence>